<protein>
    <recommendedName>
        <fullName evidence="2">ATP-dependent dethiobiotin synthetase BioD</fullName>
        <ecNumber evidence="2">6.3.3.3</ecNumber>
    </recommendedName>
    <alternativeName>
        <fullName evidence="2">DTB synthetase</fullName>
        <shortName evidence="2">DTBS</shortName>
    </alternativeName>
    <alternativeName>
        <fullName evidence="2">Dethiobiotin synthase</fullName>
    </alternativeName>
</protein>
<sequence>MTHLTDGFFTFVSNLITMKIFVTGIGTDVGKTIVSAIITEALEADYWKPIQAGDLDNSDSHKIKCFLSNKKTVIHPNSYALITPASPHLAAERDGITIDLQKMTEPKTENHLVIEGAGGVFVPLNSKDCVVDLIQSDYKVIVVSRHYLGSINHTLLTIEALQNRKIAVAGIVFSGAENKATEEIILSKTGVKCIGRIEQEPYFDQNVIKEYADLFRKLLLSL</sequence>
<keyword evidence="2" id="KW-0067">ATP-binding</keyword>
<comment type="subcellular location">
    <subcellularLocation>
        <location evidence="2">Cytoplasm</location>
    </subcellularLocation>
</comment>
<name>A0A1H8Q1L8_9FLAO</name>
<comment type="similarity">
    <text evidence="2">Belongs to the dethiobiotin synthetase family.</text>
</comment>
<keyword evidence="2" id="KW-0479">Metal-binding</keyword>
<dbReference type="GO" id="GO:0005524">
    <property type="term" value="F:ATP binding"/>
    <property type="evidence" value="ECO:0007669"/>
    <property type="project" value="UniProtKB-UniRule"/>
</dbReference>
<feature type="binding site" evidence="2">
    <location>
        <begin position="115"/>
        <end position="118"/>
    </location>
    <ligand>
        <name>ATP</name>
        <dbReference type="ChEBI" id="CHEBI:30616"/>
    </ligand>
</feature>
<organism evidence="3 4">
    <name type="scientific">Flavobacterium sinopsychrotolerans</name>
    <dbReference type="NCBI Taxonomy" id="604089"/>
    <lineage>
        <taxon>Bacteria</taxon>
        <taxon>Pseudomonadati</taxon>
        <taxon>Bacteroidota</taxon>
        <taxon>Flavobacteriia</taxon>
        <taxon>Flavobacteriales</taxon>
        <taxon>Flavobacteriaceae</taxon>
        <taxon>Flavobacterium</taxon>
    </lineage>
</organism>
<dbReference type="NCBIfam" id="TIGR00347">
    <property type="entry name" value="bioD"/>
    <property type="match status" value="1"/>
</dbReference>
<dbReference type="GO" id="GO:0009102">
    <property type="term" value="P:biotin biosynthetic process"/>
    <property type="evidence" value="ECO:0007669"/>
    <property type="project" value="UniProtKB-UniRule"/>
</dbReference>
<dbReference type="SUPFAM" id="SSF52540">
    <property type="entry name" value="P-loop containing nucleoside triphosphate hydrolases"/>
    <property type="match status" value="1"/>
</dbReference>
<accession>A0A1H8Q1L8</accession>
<dbReference type="AlphaFoldDB" id="A0A1H8Q1L8"/>
<dbReference type="STRING" id="604089.SAMN04487942_2852"/>
<comment type="pathway">
    <text evidence="2">Cofactor biosynthesis; biotin biosynthesis; biotin from 7,8-diaminononanoate: step 1/2.</text>
</comment>
<dbReference type="EMBL" id="FODN01000007">
    <property type="protein sequence ID" value="SEO47807.1"/>
    <property type="molecule type" value="Genomic_DNA"/>
</dbReference>
<keyword evidence="2" id="KW-0436">Ligase</keyword>
<dbReference type="Gene3D" id="3.40.50.300">
    <property type="entry name" value="P-loop containing nucleotide triphosphate hydrolases"/>
    <property type="match status" value="1"/>
</dbReference>
<gene>
    <name evidence="2" type="primary">bioD</name>
    <name evidence="3" type="ORF">SAMN04487942_2852</name>
</gene>
<dbReference type="UniPathway" id="UPA00078">
    <property type="reaction ID" value="UER00161"/>
</dbReference>
<dbReference type="CDD" id="cd03109">
    <property type="entry name" value="DTBS"/>
    <property type="match status" value="1"/>
</dbReference>
<comment type="caution">
    <text evidence="2">Lacks conserved residue(s) required for the propagation of feature annotation.</text>
</comment>
<evidence type="ECO:0000313" key="3">
    <source>
        <dbReference type="EMBL" id="SEO47807.1"/>
    </source>
</evidence>
<proteinExistence type="inferred from homology"/>
<dbReference type="GO" id="GO:0000287">
    <property type="term" value="F:magnesium ion binding"/>
    <property type="evidence" value="ECO:0007669"/>
    <property type="project" value="UniProtKB-UniRule"/>
</dbReference>
<reference evidence="4" key="1">
    <citation type="submission" date="2016-10" db="EMBL/GenBank/DDBJ databases">
        <authorList>
            <person name="Varghese N."/>
            <person name="Submissions S."/>
        </authorList>
    </citation>
    <scope>NUCLEOTIDE SEQUENCE [LARGE SCALE GENOMIC DNA]</scope>
    <source>
        <strain evidence="4">CGMCC 1.8704</strain>
    </source>
</reference>
<comment type="function">
    <text evidence="2">Catalyzes a mechanistically unusual reaction, the ATP-dependent insertion of CO2 between the N7 and N8 nitrogen atoms of 7,8-diaminopelargonic acid (DAPA, also called 7,8-diammoniononanoate) to form a ureido ring.</text>
</comment>
<comment type="subunit">
    <text evidence="2">Homodimer.</text>
</comment>
<dbReference type="PIRSF" id="PIRSF006755">
    <property type="entry name" value="DTB_synth"/>
    <property type="match status" value="1"/>
</dbReference>
<comment type="catalytic activity">
    <reaction evidence="2">
        <text>(7R,8S)-7,8-diammoniononanoate + CO2 + ATP = (4R,5S)-dethiobiotin + ADP + phosphate + 3 H(+)</text>
        <dbReference type="Rhea" id="RHEA:15805"/>
        <dbReference type="ChEBI" id="CHEBI:15378"/>
        <dbReference type="ChEBI" id="CHEBI:16526"/>
        <dbReference type="ChEBI" id="CHEBI:30616"/>
        <dbReference type="ChEBI" id="CHEBI:43474"/>
        <dbReference type="ChEBI" id="CHEBI:149469"/>
        <dbReference type="ChEBI" id="CHEBI:149473"/>
        <dbReference type="ChEBI" id="CHEBI:456216"/>
        <dbReference type="EC" id="6.3.3.3"/>
    </reaction>
</comment>
<evidence type="ECO:0000313" key="4">
    <source>
        <dbReference type="Proteomes" id="UP000198657"/>
    </source>
</evidence>
<keyword evidence="1 2" id="KW-0093">Biotin biosynthesis</keyword>
<feature type="binding site" evidence="2">
    <location>
        <position position="59"/>
    </location>
    <ligand>
        <name>Mg(2+)</name>
        <dbReference type="ChEBI" id="CHEBI:18420"/>
    </ligand>
</feature>
<keyword evidence="2" id="KW-0963">Cytoplasm</keyword>
<dbReference type="Pfam" id="PF13500">
    <property type="entry name" value="AAA_26"/>
    <property type="match status" value="1"/>
</dbReference>
<comment type="cofactor">
    <cofactor evidence="2">
        <name>Mg(2+)</name>
        <dbReference type="ChEBI" id="CHEBI:18420"/>
    </cofactor>
</comment>
<keyword evidence="4" id="KW-1185">Reference proteome</keyword>
<keyword evidence="2" id="KW-0460">Magnesium</keyword>
<feature type="binding site" evidence="2">
    <location>
        <position position="115"/>
    </location>
    <ligand>
        <name>Mg(2+)</name>
        <dbReference type="ChEBI" id="CHEBI:18420"/>
    </ligand>
</feature>
<feature type="active site" evidence="2">
    <location>
        <position position="48"/>
    </location>
</feature>
<dbReference type="PANTHER" id="PTHR43210">
    <property type="entry name" value="DETHIOBIOTIN SYNTHETASE"/>
    <property type="match status" value="1"/>
</dbReference>
<dbReference type="EC" id="6.3.3.3" evidence="2"/>
<dbReference type="HAMAP" id="MF_00336">
    <property type="entry name" value="BioD"/>
    <property type="match status" value="1"/>
</dbReference>
<dbReference type="Proteomes" id="UP000198657">
    <property type="component" value="Unassembled WGS sequence"/>
</dbReference>
<feature type="binding site" evidence="2">
    <location>
        <position position="32"/>
    </location>
    <ligand>
        <name>Mg(2+)</name>
        <dbReference type="ChEBI" id="CHEBI:18420"/>
    </ligand>
</feature>
<dbReference type="GO" id="GO:0005829">
    <property type="term" value="C:cytosol"/>
    <property type="evidence" value="ECO:0007669"/>
    <property type="project" value="TreeGrafter"/>
</dbReference>
<dbReference type="InterPro" id="IPR004472">
    <property type="entry name" value="DTB_synth_BioD"/>
</dbReference>
<dbReference type="InterPro" id="IPR027417">
    <property type="entry name" value="P-loop_NTPase"/>
</dbReference>
<evidence type="ECO:0000256" key="1">
    <source>
        <dbReference type="ARBA" id="ARBA00022756"/>
    </source>
</evidence>
<keyword evidence="2" id="KW-0547">Nucleotide-binding</keyword>
<dbReference type="GO" id="GO:0004141">
    <property type="term" value="F:dethiobiotin synthase activity"/>
    <property type="evidence" value="ECO:0007669"/>
    <property type="project" value="UniProtKB-UniRule"/>
</dbReference>
<dbReference type="PANTHER" id="PTHR43210:SF5">
    <property type="entry name" value="DETHIOBIOTIN SYNTHETASE"/>
    <property type="match status" value="1"/>
</dbReference>
<feature type="binding site" evidence="2">
    <location>
        <position position="59"/>
    </location>
    <ligand>
        <name>ATP</name>
        <dbReference type="ChEBI" id="CHEBI:30616"/>
    </ligand>
</feature>
<feature type="binding site" evidence="2">
    <location>
        <begin position="28"/>
        <end position="33"/>
    </location>
    <ligand>
        <name>ATP</name>
        <dbReference type="ChEBI" id="CHEBI:30616"/>
    </ligand>
</feature>
<evidence type="ECO:0000256" key="2">
    <source>
        <dbReference type="HAMAP-Rule" id="MF_00336"/>
    </source>
</evidence>